<evidence type="ECO:0000256" key="2">
    <source>
        <dbReference type="ARBA" id="ARBA00005896"/>
    </source>
</evidence>
<dbReference type="InterPro" id="IPR042098">
    <property type="entry name" value="TauD-like_sf"/>
</dbReference>
<dbReference type="Pfam" id="PF02668">
    <property type="entry name" value="TauD"/>
    <property type="match status" value="1"/>
</dbReference>
<protein>
    <submittedName>
        <fullName evidence="8">TauD/TfdA family dioxygenase</fullName>
    </submittedName>
</protein>
<keyword evidence="5" id="KW-0560">Oxidoreductase</keyword>
<evidence type="ECO:0000313" key="8">
    <source>
        <dbReference type="EMBL" id="MCJ0762370.1"/>
    </source>
</evidence>
<dbReference type="EMBL" id="JALGBI010000001">
    <property type="protein sequence ID" value="MCJ0762370.1"/>
    <property type="molecule type" value="Genomic_DNA"/>
</dbReference>
<comment type="similarity">
    <text evidence="2">Belongs to the TfdA dioxygenase family.</text>
</comment>
<dbReference type="AlphaFoldDB" id="A0A9X1VS52"/>
<dbReference type="PANTHER" id="PTHR30468">
    <property type="entry name" value="ALPHA-KETOGLUTARATE-DEPENDENT SULFONATE DIOXYGENASE"/>
    <property type="match status" value="1"/>
</dbReference>
<name>A0A9X1VS52_9BURK</name>
<dbReference type="RefSeq" id="WP_243304561.1">
    <property type="nucleotide sequence ID" value="NZ_JALGBI010000001.1"/>
</dbReference>
<evidence type="ECO:0000256" key="1">
    <source>
        <dbReference type="ARBA" id="ARBA00001954"/>
    </source>
</evidence>
<organism evidence="8 9">
    <name type="scientific">Variovorax terrae</name>
    <dbReference type="NCBI Taxonomy" id="2923278"/>
    <lineage>
        <taxon>Bacteria</taxon>
        <taxon>Pseudomonadati</taxon>
        <taxon>Pseudomonadota</taxon>
        <taxon>Betaproteobacteria</taxon>
        <taxon>Burkholderiales</taxon>
        <taxon>Comamonadaceae</taxon>
        <taxon>Variovorax</taxon>
    </lineage>
</organism>
<keyword evidence="4 8" id="KW-0223">Dioxygenase</keyword>
<comment type="caution">
    <text evidence="8">The sequence shown here is derived from an EMBL/GenBank/DDBJ whole genome shotgun (WGS) entry which is preliminary data.</text>
</comment>
<comment type="cofactor">
    <cofactor evidence="1">
        <name>Fe(2+)</name>
        <dbReference type="ChEBI" id="CHEBI:29033"/>
    </cofactor>
</comment>
<dbReference type="GO" id="GO:0046872">
    <property type="term" value="F:metal ion binding"/>
    <property type="evidence" value="ECO:0007669"/>
    <property type="project" value="UniProtKB-KW"/>
</dbReference>
<keyword evidence="6" id="KW-0408">Iron</keyword>
<reference evidence="8" key="1">
    <citation type="submission" date="2022-03" db="EMBL/GenBank/DDBJ databases">
        <authorList>
            <person name="Woo C.Y."/>
        </authorList>
    </citation>
    <scope>NUCLEOTIDE SEQUENCE</scope>
    <source>
        <strain evidence="8">CYS-02</strain>
    </source>
</reference>
<evidence type="ECO:0000313" key="9">
    <source>
        <dbReference type="Proteomes" id="UP001139447"/>
    </source>
</evidence>
<evidence type="ECO:0000256" key="3">
    <source>
        <dbReference type="ARBA" id="ARBA00022723"/>
    </source>
</evidence>
<dbReference type="SUPFAM" id="SSF51197">
    <property type="entry name" value="Clavaminate synthase-like"/>
    <property type="match status" value="1"/>
</dbReference>
<proteinExistence type="inferred from homology"/>
<gene>
    <name evidence="8" type="ORF">MMF98_04020</name>
</gene>
<evidence type="ECO:0000259" key="7">
    <source>
        <dbReference type="Pfam" id="PF02668"/>
    </source>
</evidence>
<dbReference type="Gene3D" id="3.60.130.10">
    <property type="entry name" value="Clavaminate synthase-like"/>
    <property type="match status" value="1"/>
</dbReference>
<dbReference type="GO" id="GO:0005737">
    <property type="term" value="C:cytoplasm"/>
    <property type="evidence" value="ECO:0007669"/>
    <property type="project" value="TreeGrafter"/>
</dbReference>
<dbReference type="GO" id="GO:0016706">
    <property type="term" value="F:2-oxoglutarate-dependent dioxygenase activity"/>
    <property type="evidence" value="ECO:0007669"/>
    <property type="project" value="UniProtKB-ARBA"/>
</dbReference>
<dbReference type="Proteomes" id="UP001139447">
    <property type="component" value="Unassembled WGS sequence"/>
</dbReference>
<keyword evidence="9" id="KW-1185">Reference proteome</keyword>
<keyword evidence="3" id="KW-0479">Metal-binding</keyword>
<evidence type="ECO:0000256" key="5">
    <source>
        <dbReference type="ARBA" id="ARBA00023002"/>
    </source>
</evidence>
<dbReference type="PANTHER" id="PTHR30468:SF5">
    <property type="entry name" value="ALPHA-KETOGLUTARATE-DEPENDENT SULFATE ESTER DIOXYGENASE"/>
    <property type="match status" value="1"/>
</dbReference>
<sequence>MNLKITPLTGSVGAAVEGIRLGEPLAAEHFAQLQEAFLRHCVLVFRDQHLGPAAQLGFARLWGEPVVTPLLSKQQLGDYPDVIQLRTEPKSAFSTEAWHYDGPHTAVPPKLTMLSAQVIPVGGDTMWSNQYLAYESLSPVMQRMLVDLRVQFRAVRAAGRFKGVADADIPEAVHPLVRTHPQTGRKALYLGPPDNVQKFDGMTKEESRPLLDFLYAHSTQPDNVYRHMWRVGDLLMWDNRCTLHYAIHDYGTQERVLNRVTLKGEVPV</sequence>
<feature type="domain" description="TauD/TfdA-like" evidence="7">
    <location>
        <begin position="5"/>
        <end position="261"/>
    </location>
</feature>
<evidence type="ECO:0000256" key="4">
    <source>
        <dbReference type="ARBA" id="ARBA00022964"/>
    </source>
</evidence>
<dbReference type="InterPro" id="IPR051323">
    <property type="entry name" value="AtsK-like"/>
</dbReference>
<evidence type="ECO:0000256" key="6">
    <source>
        <dbReference type="ARBA" id="ARBA00023004"/>
    </source>
</evidence>
<dbReference type="InterPro" id="IPR003819">
    <property type="entry name" value="TauD/TfdA-like"/>
</dbReference>
<accession>A0A9X1VS52</accession>